<dbReference type="PANTHER" id="PTHR13043:SF1">
    <property type="entry name" value="EXOCYST COMPLEX COMPONENT 2"/>
    <property type="match status" value="1"/>
</dbReference>
<evidence type="ECO:0000313" key="6">
    <source>
        <dbReference type="EMBL" id="KNE95222.1"/>
    </source>
</evidence>
<accession>A0A0L0V7G9</accession>
<dbReference type="PANTHER" id="PTHR13043">
    <property type="entry name" value="EXOCYST COMPLEX COMPONENT SEC5"/>
    <property type="match status" value="1"/>
</dbReference>
<proteinExistence type="inferred from homology"/>
<evidence type="ECO:0000256" key="2">
    <source>
        <dbReference type="ARBA" id="ARBA00022448"/>
    </source>
</evidence>
<keyword evidence="3 4" id="KW-0268">Exocytosis</keyword>
<evidence type="ECO:0000313" key="7">
    <source>
        <dbReference type="Proteomes" id="UP000054564"/>
    </source>
</evidence>
<comment type="similarity">
    <text evidence="1 4">Belongs to the SEC5 family.</text>
</comment>
<evidence type="ECO:0000256" key="4">
    <source>
        <dbReference type="RuleBase" id="RU365069"/>
    </source>
</evidence>
<keyword evidence="2 4" id="KW-0813">Transport</keyword>
<evidence type="ECO:0000256" key="1">
    <source>
        <dbReference type="ARBA" id="ARBA00010578"/>
    </source>
</evidence>
<evidence type="ECO:0000256" key="3">
    <source>
        <dbReference type="ARBA" id="ARBA00022483"/>
    </source>
</evidence>
<dbReference type="Proteomes" id="UP000054564">
    <property type="component" value="Unassembled WGS sequence"/>
</dbReference>
<dbReference type="EMBL" id="AJIL01000101">
    <property type="protein sequence ID" value="KNE95222.1"/>
    <property type="molecule type" value="Genomic_DNA"/>
</dbReference>
<dbReference type="InterPro" id="IPR029175">
    <property type="entry name" value="EXOC2/Sec5"/>
</dbReference>
<keyword evidence="7" id="KW-1185">Reference proteome</keyword>
<keyword evidence="4" id="KW-0653">Protein transport</keyword>
<dbReference type="AlphaFoldDB" id="A0A0L0V7G9"/>
<dbReference type="Pfam" id="PF15469">
    <property type="entry name" value="Sec5"/>
    <property type="match status" value="1"/>
</dbReference>
<organism evidence="6 7">
    <name type="scientific">Puccinia striiformis f. sp. tritici PST-78</name>
    <dbReference type="NCBI Taxonomy" id="1165861"/>
    <lineage>
        <taxon>Eukaryota</taxon>
        <taxon>Fungi</taxon>
        <taxon>Dikarya</taxon>
        <taxon>Basidiomycota</taxon>
        <taxon>Pucciniomycotina</taxon>
        <taxon>Pucciniomycetes</taxon>
        <taxon>Pucciniales</taxon>
        <taxon>Pucciniaceae</taxon>
        <taxon>Puccinia</taxon>
    </lineage>
</organism>
<dbReference type="GO" id="GO:0006893">
    <property type="term" value="P:Golgi to plasma membrane transport"/>
    <property type="evidence" value="ECO:0007669"/>
    <property type="project" value="UniProtKB-UniRule"/>
</dbReference>
<dbReference type="GO" id="GO:0015031">
    <property type="term" value="P:protein transport"/>
    <property type="evidence" value="ECO:0007669"/>
    <property type="project" value="UniProtKB-KW"/>
</dbReference>
<feature type="domain" description="Exocyst complex component EXOC2/Sec5 N-terminal" evidence="5">
    <location>
        <begin position="17"/>
        <end position="106"/>
    </location>
</feature>
<sequence>MDEETIVEPEVRIDPDKEEIDIRLLLTISNLSNFTTVYIPRLFKQFSEAFLSDMTNDLETLMDVVEQLDTLLLGDYIKRKAEIISEIIQTGVFSGKVDWLTAPKPTGG</sequence>
<comment type="subunit">
    <text evidence="4">Component of the exocyst complex.</text>
</comment>
<comment type="function">
    <text evidence="4">Component of the exocyst complex involved in the docking of exocytic vesicles with fusion sites on the plasma membrane.</text>
</comment>
<gene>
    <name evidence="6" type="ORF">PSTG_11487</name>
</gene>
<reference evidence="7" key="1">
    <citation type="submission" date="2014-03" db="EMBL/GenBank/DDBJ databases">
        <title>The Genome Sequence of Puccinia striiformis f. sp. tritici PST-78.</title>
        <authorList>
            <consortium name="The Broad Institute Genome Sequencing Platform"/>
            <person name="Cuomo C."/>
            <person name="Hulbert S."/>
            <person name="Chen X."/>
            <person name="Walker B."/>
            <person name="Young S.K."/>
            <person name="Zeng Q."/>
            <person name="Gargeya S."/>
            <person name="Fitzgerald M."/>
            <person name="Haas B."/>
            <person name="Abouelleil A."/>
            <person name="Alvarado L."/>
            <person name="Arachchi H.M."/>
            <person name="Berlin A.M."/>
            <person name="Chapman S.B."/>
            <person name="Goldberg J."/>
            <person name="Griggs A."/>
            <person name="Gujja S."/>
            <person name="Hansen M."/>
            <person name="Howarth C."/>
            <person name="Imamovic A."/>
            <person name="Larimer J."/>
            <person name="McCowan C."/>
            <person name="Montmayeur A."/>
            <person name="Murphy C."/>
            <person name="Neiman D."/>
            <person name="Pearson M."/>
            <person name="Priest M."/>
            <person name="Roberts A."/>
            <person name="Saif S."/>
            <person name="Shea T."/>
            <person name="Sisk P."/>
            <person name="Sykes S."/>
            <person name="Wortman J."/>
            <person name="Nusbaum C."/>
            <person name="Birren B."/>
        </authorList>
    </citation>
    <scope>NUCLEOTIDE SEQUENCE [LARGE SCALE GENOMIC DNA]</scope>
    <source>
        <strain evidence="7">race PST-78</strain>
    </source>
</reference>
<dbReference type="InterPro" id="IPR039481">
    <property type="entry name" value="EXOC2/Sec5_N_dom"/>
</dbReference>
<evidence type="ECO:0000259" key="5">
    <source>
        <dbReference type="Pfam" id="PF15469"/>
    </source>
</evidence>
<dbReference type="OrthoDB" id="26242at2759"/>
<dbReference type="GO" id="GO:0006887">
    <property type="term" value="P:exocytosis"/>
    <property type="evidence" value="ECO:0007669"/>
    <property type="project" value="UniProtKB-KW"/>
</dbReference>
<protein>
    <recommendedName>
        <fullName evidence="4">Exocyst complex component SEC5</fullName>
    </recommendedName>
</protein>
<dbReference type="GO" id="GO:0000145">
    <property type="term" value="C:exocyst"/>
    <property type="evidence" value="ECO:0007669"/>
    <property type="project" value="UniProtKB-UniRule"/>
</dbReference>
<name>A0A0L0V7G9_9BASI</name>
<dbReference type="STRING" id="1165861.A0A0L0V7G9"/>
<comment type="caution">
    <text evidence="6">The sequence shown here is derived from an EMBL/GenBank/DDBJ whole genome shotgun (WGS) entry which is preliminary data.</text>
</comment>